<keyword evidence="2" id="KW-0472">Membrane</keyword>
<comment type="caution">
    <text evidence="4">The sequence shown here is derived from an EMBL/GenBank/DDBJ whole genome shotgun (WGS) entry which is preliminary data.</text>
</comment>
<feature type="domain" description="TPM" evidence="3">
    <location>
        <begin position="90"/>
        <end position="209"/>
    </location>
</feature>
<dbReference type="InterPro" id="IPR007621">
    <property type="entry name" value="TPM_dom"/>
</dbReference>
<evidence type="ECO:0000313" key="5">
    <source>
        <dbReference type="Proteomes" id="UP000029055"/>
    </source>
</evidence>
<feature type="compositionally biased region" description="Basic residues" evidence="1">
    <location>
        <begin position="287"/>
        <end position="296"/>
    </location>
</feature>
<dbReference type="Gene3D" id="3.10.310.50">
    <property type="match status" value="1"/>
</dbReference>
<keyword evidence="2" id="KW-0812">Transmembrane</keyword>
<keyword evidence="5" id="KW-1185">Reference proteome</keyword>
<feature type="region of interest" description="Disordered" evidence="1">
    <location>
        <begin position="258"/>
        <end position="296"/>
    </location>
</feature>
<dbReference type="eggNOG" id="ENOG5031Y3Y">
    <property type="taxonomic scope" value="Bacteria"/>
</dbReference>
<evidence type="ECO:0000256" key="2">
    <source>
        <dbReference type="SAM" id="Phobius"/>
    </source>
</evidence>
<gene>
    <name evidence="4" type="ORF">BISU_1532</name>
</gene>
<dbReference type="Proteomes" id="UP000029055">
    <property type="component" value="Unassembled WGS sequence"/>
</dbReference>
<name>A0A087EB53_9BIFI</name>
<proteinExistence type="predicted"/>
<dbReference type="RefSeq" id="WP_226839152.1">
    <property type="nucleotide sequence ID" value="NZ_CP062939.1"/>
</dbReference>
<feature type="transmembrane region" description="Helical" evidence="2">
    <location>
        <begin position="224"/>
        <end position="246"/>
    </location>
</feature>
<reference evidence="4 5" key="1">
    <citation type="submission" date="2014-03" db="EMBL/GenBank/DDBJ databases">
        <title>Genomics of Bifidobacteria.</title>
        <authorList>
            <person name="Ventura M."/>
            <person name="Milani C."/>
            <person name="Lugli G.A."/>
        </authorList>
    </citation>
    <scope>NUCLEOTIDE SEQUENCE [LARGE SCALE GENOMIC DNA]</scope>
    <source>
        <strain evidence="4 5">LMG 11597</strain>
    </source>
</reference>
<feature type="transmembrane region" description="Helical" evidence="2">
    <location>
        <begin position="47"/>
        <end position="68"/>
    </location>
</feature>
<dbReference type="AlphaFoldDB" id="A0A087EB53"/>
<accession>A0A087EB53</accession>
<dbReference type="Pfam" id="PF04536">
    <property type="entry name" value="TPM_phosphatase"/>
    <property type="match status" value="1"/>
</dbReference>
<evidence type="ECO:0000313" key="4">
    <source>
        <dbReference type="EMBL" id="KFJ05004.1"/>
    </source>
</evidence>
<dbReference type="EMBL" id="JGZR01000002">
    <property type="protein sequence ID" value="KFJ05004.1"/>
    <property type="molecule type" value="Genomic_DNA"/>
</dbReference>
<dbReference type="STRING" id="77635.BISU_1532"/>
<protein>
    <submittedName>
        <fullName evidence="4">Membrane protein</fullName>
    </submittedName>
</protein>
<keyword evidence="2" id="KW-1133">Transmembrane helix</keyword>
<organism evidence="4 5">
    <name type="scientific">Bifidobacterium subtile</name>
    <dbReference type="NCBI Taxonomy" id="77635"/>
    <lineage>
        <taxon>Bacteria</taxon>
        <taxon>Bacillati</taxon>
        <taxon>Actinomycetota</taxon>
        <taxon>Actinomycetes</taxon>
        <taxon>Bifidobacteriales</taxon>
        <taxon>Bifidobacteriaceae</taxon>
        <taxon>Bifidobacterium</taxon>
    </lineage>
</organism>
<evidence type="ECO:0000259" key="3">
    <source>
        <dbReference type="Pfam" id="PF04536"/>
    </source>
</evidence>
<evidence type="ECO:0000256" key="1">
    <source>
        <dbReference type="SAM" id="MobiDB-lite"/>
    </source>
</evidence>
<sequence>MTRNRCAKTGHVVEGLPISACFGVSRPCEDNNRTAWRRKALHRCEYAGGYGAVALLVCLVLLLCAMPVNVAFADESRNTPGQMTVTDNITDTQNLLGDNVGAVTDAIKKTKKESGVDVRLLYVDTFGDVSNPERWASDVLESTKPAPNTVMLAIASGDGNLVVVVSPKSDEWLSSKKTADELSKAALDPLTSKDTPDWSGSAIAMMNRLDTLSQTSTSSGTSRIGVGLMIAIPVALLAAVAIVKLLRRRRAAGAIADDAAAAGSMRTDGTEAADEAAEDSAAPAPTRGRRSGRHRR</sequence>